<dbReference type="RefSeq" id="WP_248153250.1">
    <property type="nucleotide sequence ID" value="NZ_JALNMJ010000005.1"/>
</dbReference>
<dbReference type="EMBL" id="JALNMJ010000005">
    <property type="protein sequence ID" value="MCK7612301.1"/>
    <property type="molecule type" value="Genomic_DNA"/>
</dbReference>
<evidence type="ECO:0000256" key="2">
    <source>
        <dbReference type="ARBA" id="ARBA00006472"/>
    </source>
</evidence>
<dbReference type="Pfam" id="PF01329">
    <property type="entry name" value="Pterin_4a"/>
    <property type="match status" value="1"/>
</dbReference>
<evidence type="ECO:0000256" key="1">
    <source>
        <dbReference type="ARBA" id="ARBA00001554"/>
    </source>
</evidence>
<evidence type="ECO:0000256" key="3">
    <source>
        <dbReference type="ARBA" id="ARBA00023239"/>
    </source>
</evidence>
<dbReference type="EC" id="4.2.1.96" evidence="4"/>
<dbReference type="Proteomes" id="UP001431221">
    <property type="component" value="Unassembled WGS sequence"/>
</dbReference>
<dbReference type="SUPFAM" id="SSF55248">
    <property type="entry name" value="PCD-like"/>
    <property type="match status" value="1"/>
</dbReference>
<dbReference type="CDD" id="cd00914">
    <property type="entry name" value="PCD_DCoH_subfamily_b"/>
    <property type="match status" value="1"/>
</dbReference>
<evidence type="ECO:0000256" key="4">
    <source>
        <dbReference type="HAMAP-Rule" id="MF_00434"/>
    </source>
</evidence>
<dbReference type="HAMAP" id="MF_00434">
    <property type="entry name" value="Pterin_4_alpha"/>
    <property type="match status" value="1"/>
</dbReference>
<sequence>MAERLKPEDRAAGLNALPDWHMCEGREAISKAFRFRDFREAFAFMTQIALVAEKMNHHPEWSNVYRSVDITLSTHDVGGLSDLDLKLAATIDKIAGRYA</sequence>
<organism evidence="5 6">
    <name type="scientific">Roseibium sediminicola</name>
    <dbReference type="NCBI Taxonomy" id="2933272"/>
    <lineage>
        <taxon>Bacteria</taxon>
        <taxon>Pseudomonadati</taxon>
        <taxon>Pseudomonadota</taxon>
        <taxon>Alphaproteobacteria</taxon>
        <taxon>Hyphomicrobiales</taxon>
        <taxon>Stappiaceae</taxon>
        <taxon>Roseibium</taxon>
    </lineage>
</organism>
<reference evidence="5" key="1">
    <citation type="submission" date="2022-04" db="EMBL/GenBank/DDBJ databases">
        <title>Roseibium sp. CAU 1639 isolated from mud.</title>
        <authorList>
            <person name="Kim W."/>
        </authorList>
    </citation>
    <scope>NUCLEOTIDE SEQUENCE</scope>
    <source>
        <strain evidence="5">CAU 1639</strain>
    </source>
</reference>
<accession>A0ABT0GS80</accession>
<evidence type="ECO:0000313" key="6">
    <source>
        <dbReference type="Proteomes" id="UP001431221"/>
    </source>
</evidence>
<dbReference type="InterPro" id="IPR036428">
    <property type="entry name" value="PCD_sf"/>
</dbReference>
<dbReference type="NCBIfam" id="NF002018">
    <property type="entry name" value="PRK00823.1-3"/>
    <property type="match status" value="1"/>
</dbReference>
<keyword evidence="6" id="KW-1185">Reference proteome</keyword>
<gene>
    <name evidence="5" type="ORF">M0H32_09030</name>
</gene>
<comment type="caution">
    <text evidence="5">The sequence shown here is derived from an EMBL/GenBank/DDBJ whole genome shotgun (WGS) entry which is preliminary data.</text>
</comment>
<name>A0ABT0GS80_9HYPH</name>
<comment type="similarity">
    <text evidence="2 4">Belongs to the pterin-4-alpha-carbinolamine dehydratase family.</text>
</comment>
<protein>
    <recommendedName>
        <fullName evidence="4">Putative pterin-4-alpha-carbinolamine dehydratase</fullName>
        <shortName evidence="4">PHS</shortName>
        <ecNumber evidence="4">4.2.1.96</ecNumber>
    </recommendedName>
    <alternativeName>
        <fullName evidence="4">4-alpha-hydroxy-tetrahydropterin dehydratase</fullName>
    </alternativeName>
    <alternativeName>
        <fullName evidence="4">Pterin carbinolamine dehydratase</fullName>
        <shortName evidence="4">PCD</shortName>
    </alternativeName>
</protein>
<dbReference type="InterPro" id="IPR001533">
    <property type="entry name" value="Pterin_deHydtase"/>
</dbReference>
<keyword evidence="3 4" id="KW-0456">Lyase</keyword>
<comment type="catalytic activity">
    <reaction evidence="1 4">
        <text>(4aS,6R)-4a-hydroxy-L-erythro-5,6,7,8-tetrahydrobiopterin = (6R)-L-erythro-6,7-dihydrobiopterin + H2O</text>
        <dbReference type="Rhea" id="RHEA:11920"/>
        <dbReference type="ChEBI" id="CHEBI:15377"/>
        <dbReference type="ChEBI" id="CHEBI:15642"/>
        <dbReference type="ChEBI" id="CHEBI:43120"/>
        <dbReference type="EC" id="4.2.1.96"/>
    </reaction>
</comment>
<proteinExistence type="inferred from homology"/>
<dbReference type="GO" id="GO:0008124">
    <property type="term" value="F:4-alpha-hydroxytetrahydrobiopterin dehydratase activity"/>
    <property type="evidence" value="ECO:0007669"/>
    <property type="project" value="UniProtKB-EC"/>
</dbReference>
<dbReference type="PANTHER" id="PTHR12599">
    <property type="entry name" value="PTERIN-4-ALPHA-CARBINOLAMINE DEHYDRATASE"/>
    <property type="match status" value="1"/>
</dbReference>
<dbReference type="PANTHER" id="PTHR12599:SF0">
    <property type="entry name" value="PTERIN-4-ALPHA-CARBINOLAMINE DEHYDRATASE"/>
    <property type="match status" value="1"/>
</dbReference>
<dbReference type="Gene3D" id="3.30.1360.20">
    <property type="entry name" value="Transcriptional coactivator/pterin dehydratase"/>
    <property type="match status" value="1"/>
</dbReference>
<evidence type="ECO:0000313" key="5">
    <source>
        <dbReference type="EMBL" id="MCK7612301.1"/>
    </source>
</evidence>